<keyword evidence="2" id="KW-1185">Reference proteome</keyword>
<dbReference type="STRING" id="411467.BACCAP_00196"/>
<proteinExistence type="predicted"/>
<accession>A6NPT0</accession>
<name>A6NPT0_9FIRM</name>
<reference evidence="1 2" key="2">
    <citation type="submission" date="2007-06" db="EMBL/GenBank/DDBJ databases">
        <title>Draft genome sequence of Pseudoflavonifractor capillosus ATCC 29799.</title>
        <authorList>
            <person name="Sudarsanam P."/>
            <person name="Ley R."/>
            <person name="Guruge J."/>
            <person name="Turnbaugh P.J."/>
            <person name="Mahowald M."/>
            <person name="Liep D."/>
            <person name="Gordon J."/>
        </authorList>
    </citation>
    <scope>NUCLEOTIDE SEQUENCE [LARGE SCALE GENOMIC DNA]</scope>
    <source>
        <strain evidence="1 2">ATCC 29799</strain>
    </source>
</reference>
<dbReference type="EMBL" id="AAXG02000002">
    <property type="protein sequence ID" value="EDN01855.1"/>
    <property type="molecule type" value="Genomic_DNA"/>
</dbReference>
<dbReference type="Proteomes" id="UP000003639">
    <property type="component" value="Unassembled WGS sequence"/>
</dbReference>
<evidence type="ECO:0000313" key="1">
    <source>
        <dbReference type="EMBL" id="EDN01855.1"/>
    </source>
</evidence>
<comment type="caution">
    <text evidence="1">The sequence shown here is derived from an EMBL/GenBank/DDBJ whole genome shotgun (WGS) entry which is preliminary data.</text>
</comment>
<reference evidence="1 2" key="1">
    <citation type="submission" date="2007-04" db="EMBL/GenBank/DDBJ databases">
        <authorList>
            <person name="Fulton L."/>
            <person name="Clifton S."/>
            <person name="Fulton B."/>
            <person name="Xu J."/>
            <person name="Minx P."/>
            <person name="Pepin K.H."/>
            <person name="Johnson M."/>
            <person name="Thiruvilangam P."/>
            <person name="Bhonagiri V."/>
            <person name="Nash W.E."/>
            <person name="Mardis E.R."/>
            <person name="Wilson R.K."/>
        </authorList>
    </citation>
    <scope>NUCLEOTIDE SEQUENCE [LARGE SCALE GENOMIC DNA]</scope>
    <source>
        <strain evidence="1 2">ATCC 29799</strain>
    </source>
</reference>
<dbReference type="eggNOG" id="ENOG502ZT0E">
    <property type="taxonomic scope" value="Bacteria"/>
</dbReference>
<dbReference type="AlphaFoldDB" id="A6NPT0"/>
<dbReference type="OrthoDB" id="2088131at2"/>
<protein>
    <submittedName>
        <fullName evidence="1">Uncharacterized protein</fullName>
    </submittedName>
</protein>
<evidence type="ECO:0000313" key="2">
    <source>
        <dbReference type="Proteomes" id="UP000003639"/>
    </source>
</evidence>
<gene>
    <name evidence="1" type="ORF">BACCAP_00196</name>
</gene>
<organism evidence="1 2">
    <name type="scientific">Pseudoflavonifractor capillosus ATCC 29799</name>
    <dbReference type="NCBI Taxonomy" id="411467"/>
    <lineage>
        <taxon>Bacteria</taxon>
        <taxon>Bacillati</taxon>
        <taxon>Bacillota</taxon>
        <taxon>Clostridia</taxon>
        <taxon>Eubacteriales</taxon>
        <taxon>Oscillospiraceae</taxon>
        <taxon>Pseudoflavonifractor</taxon>
    </lineage>
</organism>
<dbReference type="RefSeq" id="WP_006570761.1">
    <property type="nucleotide sequence ID" value="NZ_AAXG02000002.1"/>
</dbReference>
<sequence length="79" mass="8869">MKKTYCKPQITFEDFELCANIAAGCEFKTNHWKDTCAYELLGGYKVFVAEATACKYKQQDGAGGVCYHIPVDSRNIFTS</sequence>